<gene>
    <name evidence="3" type="ORF">ANBU17_22580</name>
</gene>
<keyword evidence="4" id="KW-1185">Reference proteome</keyword>
<feature type="transmembrane region" description="Helical" evidence="2">
    <location>
        <begin position="95"/>
        <end position="118"/>
    </location>
</feature>
<feature type="region of interest" description="Disordered" evidence="1">
    <location>
        <begin position="59"/>
        <end position="89"/>
    </location>
</feature>
<dbReference type="Proteomes" id="UP000613208">
    <property type="component" value="Unassembled WGS sequence"/>
</dbReference>
<keyword evidence="2" id="KW-0812">Transmembrane</keyword>
<dbReference type="RefSeq" id="WP_201311598.1">
    <property type="nucleotide sequence ID" value="NZ_BLYI01000047.1"/>
</dbReference>
<proteinExistence type="predicted"/>
<sequence length="368" mass="42039">MKYKKCPICDEKLRNGICPVCGYDFKRLEKKEVQQDRHWDVLEQDSRTKKPVFAHEEKICGKKKKSSKRTNSYKRQDSYKRKTGRKSTGGNRKTGLILLVVIILLASGLLPALGSMVFQGVSDIKNEIQYRLFDKASSDETGEVDPYKNTTYALDTEGEHFDTELTAGEYLAGVDLPEGIYKVSIQEGKTALLVRNQKQSINIYDFYRSDAEKDDDFYKKSEEIRLYRGTYLRIDGAGTMRFETDSAKDGYEPTANPLKENVAVKGTMTAGKDFPAGSYDIVCKKNRGTVQTVYQITKDGAEYTTDYNMIASGGNDVWGDPERYLQVYFYKGMKIKVPDDMEVELEPSVYTRPEHAEEYRFYEQLNGN</sequence>
<reference evidence="3" key="1">
    <citation type="submission" date="2020-06" db="EMBL/GenBank/DDBJ databases">
        <title>Characterization of fructooligosaccharide metabolism and fructooligosaccharide-degrading enzymes in human commensal butyrate producers.</title>
        <authorList>
            <person name="Tanno H."/>
            <person name="Fujii T."/>
            <person name="Hirano K."/>
            <person name="Maeno S."/>
            <person name="Tonozuka T."/>
            <person name="Sakamoto M."/>
            <person name="Ohkuma M."/>
            <person name="Tochio T."/>
            <person name="Endo A."/>
        </authorList>
    </citation>
    <scope>NUCLEOTIDE SEQUENCE</scope>
    <source>
        <strain evidence="3">JCM 17466</strain>
    </source>
</reference>
<protein>
    <submittedName>
        <fullName evidence="3">Uncharacterized protein</fullName>
    </submittedName>
</protein>
<keyword evidence="2" id="KW-0472">Membrane</keyword>
<dbReference type="EMBL" id="BLYI01000047">
    <property type="protein sequence ID" value="GFO85911.1"/>
    <property type="molecule type" value="Genomic_DNA"/>
</dbReference>
<accession>A0A916VDP6</accession>
<name>A0A916VDP6_9FIRM</name>
<evidence type="ECO:0000313" key="3">
    <source>
        <dbReference type="EMBL" id="GFO85911.1"/>
    </source>
</evidence>
<comment type="caution">
    <text evidence="3">The sequence shown here is derived from an EMBL/GenBank/DDBJ whole genome shotgun (WGS) entry which is preliminary data.</text>
</comment>
<organism evidence="3 4">
    <name type="scientific">Anaerostipes butyraticus</name>
    <dbReference type="NCBI Taxonomy" id="645466"/>
    <lineage>
        <taxon>Bacteria</taxon>
        <taxon>Bacillati</taxon>
        <taxon>Bacillota</taxon>
        <taxon>Clostridia</taxon>
        <taxon>Lachnospirales</taxon>
        <taxon>Lachnospiraceae</taxon>
        <taxon>Anaerostipes</taxon>
    </lineage>
</organism>
<evidence type="ECO:0000256" key="2">
    <source>
        <dbReference type="SAM" id="Phobius"/>
    </source>
</evidence>
<evidence type="ECO:0000313" key="4">
    <source>
        <dbReference type="Proteomes" id="UP000613208"/>
    </source>
</evidence>
<feature type="compositionally biased region" description="Basic residues" evidence="1">
    <location>
        <begin position="61"/>
        <end position="72"/>
    </location>
</feature>
<dbReference type="AlphaFoldDB" id="A0A916VDP6"/>
<evidence type="ECO:0000256" key="1">
    <source>
        <dbReference type="SAM" id="MobiDB-lite"/>
    </source>
</evidence>
<keyword evidence="2" id="KW-1133">Transmembrane helix</keyword>